<comment type="caution">
    <text evidence="8">The sequence shown here is derived from an EMBL/GenBank/DDBJ whole genome shotgun (WGS) entry which is preliminary data.</text>
</comment>
<evidence type="ECO:0000313" key="9">
    <source>
        <dbReference type="Proteomes" id="UP000229523"/>
    </source>
</evidence>
<proteinExistence type="predicted"/>
<feature type="transmembrane region" description="Helical" evidence="6">
    <location>
        <begin position="314"/>
        <end position="333"/>
    </location>
</feature>
<feature type="transmembrane region" description="Helical" evidence="6">
    <location>
        <begin position="234"/>
        <end position="259"/>
    </location>
</feature>
<dbReference type="RefSeq" id="WP_099581651.1">
    <property type="nucleotide sequence ID" value="NZ_MJBI02000007.1"/>
</dbReference>
<dbReference type="InterPro" id="IPR051449">
    <property type="entry name" value="ABC-2_transporter_component"/>
</dbReference>
<dbReference type="GO" id="GO:0005886">
    <property type="term" value="C:plasma membrane"/>
    <property type="evidence" value="ECO:0007669"/>
    <property type="project" value="UniProtKB-SubCell"/>
</dbReference>
<keyword evidence="3 6" id="KW-0812">Transmembrane</keyword>
<evidence type="ECO:0000259" key="7">
    <source>
        <dbReference type="Pfam" id="PF12698"/>
    </source>
</evidence>
<feature type="domain" description="ABC-2 type transporter transmembrane" evidence="7">
    <location>
        <begin position="19"/>
        <end position="388"/>
    </location>
</feature>
<organism evidence="8 9">
    <name type="scientific">Macrococcoides goetzii</name>
    <dbReference type="NCBI Taxonomy" id="1891097"/>
    <lineage>
        <taxon>Bacteria</taxon>
        <taxon>Bacillati</taxon>
        <taxon>Bacillota</taxon>
        <taxon>Bacilli</taxon>
        <taxon>Bacillales</taxon>
        <taxon>Staphylococcaceae</taxon>
        <taxon>Macrococcoides</taxon>
    </lineage>
</organism>
<keyword evidence="9" id="KW-1185">Reference proteome</keyword>
<comment type="subcellular location">
    <subcellularLocation>
        <location evidence="1">Cell membrane</location>
        <topology evidence="1">Multi-pass membrane protein</topology>
    </subcellularLocation>
</comment>
<dbReference type="Proteomes" id="UP000229523">
    <property type="component" value="Unassembled WGS sequence"/>
</dbReference>
<keyword evidence="4 6" id="KW-1133">Transmembrane helix</keyword>
<protein>
    <submittedName>
        <fullName evidence="8">ABC transporter permease</fullName>
    </submittedName>
</protein>
<accession>A0A2G5NI03</accession>
<feature type="transmembrane region" description="Helical" evidence="6">
    <location>
        <begin position="339"/>
        <end position="357"/>
    </location>
</feature>
<sequence>MNKFIPTFWLTFWKKVSSKSFIISTLIVILAIIALSNADKIYDFFDKSEDDITVISSEDKTLSTVFKNEYQKLDKKKKLKIVDLEAGKKGIKNEKYKVLIDIKENTDKTIESKVYTLDSLGTDELMQIQSTLTAFQSNNIAKSLNLAPDKLAKVLSQAKVDNEVIKPLDANDKVSEESKAVNTALVYAGIFLIFFITINYGSQIATEIAQEKSSRVIEMIVTSISPITHLMAKIIGVIAVALVQIIIYAITILVCVQVFNLNKTIESFGFKFTQENVRVLMYALIFLILGLLLYISLSAIVGSLTNRIEDIGQAIMPVTFLNMAAFYIAMFSLTTPDTMLVKITSFIPFFTPQVMLLRTISQKTSDVQIIIGIIICIVTIIALFFIAAKIYKGSVFSNDKGLIKNFKRALQTK</sequence>
<dbReference type="PANTHER" id="PTHR30294">
    <property type="entry name" value="MEMBRANE COMPONENT OF ABC TRANSPORTER YHHJ-RELATED"/>
    <property type="match status" value="1"/>
</dbReference>
<dbReference type="AlphaFoldDB" id="A0A2G5NI03"/>
<evidence type="ECO:0000256" key="4">
    <source>
        <dbReference type="ARBA" id="ARBA00022989"/>
    </source>
</evidence>
<gene>
    <name evidence="8" type="ORF">BFS35_011540</name>
</gene>
<feature type="transmembrane region" description="Helical" evidence="6">
    <location>
        <begin position="369"/>
        <end position="391"/>
    </location>
</feature>
<evidence type="ECO:0000313" key="8">
    <source>
        <dbReference type="EMBL" id="RAI79545.1"/>
    </source>
</evidence>
<evidence type="ECO:0000256" key="6">
    <source>
        <dbReference type="SAM" id="Phobius"/>
    </source>
</evidence>
<evidence type="ECO:0000256" key="3">
    <source>
        <dbReference type="ARBA" id="ARBA00022692"/>
    </source>
</evidence>
<keyword evidence="2" id="KW-1003">Cell membrane</keyword>
<evidence type="ECO:0000256" key="1">
    <source>
        <dbReference type="ARBA" id="ARBA00004651"/>
    </source>
</evidence>
<dbReference type="PANTHER" id="PTHR30294:SF29">
    <property type="entry name" value="MULTIDRUG ABC TRANSPORTER PERMEASE YBHS-RELATED"/>
    <property type="match status" value="1"/>
</dbReference>
<name>A0A2G5NI03_9STAP</name>
<dbReference type="Pfam" id="PF12698">
    <property type="entry name" value="ABC2_membrane_3"/>
    <property type="match status" value="1"/>
</dbReference>
<feature type="transmembrane region" description="Helical" evidence="6">
    <location>
        <begin position="279"/>
        <end position="302"/>
    </location>
</feature>
<evidence type="ECO:0000256" key="2">
    <source>
        <dbReference type="ARBA" id="ARBA00022475"/>
    </source>
</evidence>
<keyword evidence="5 6" id="KW-0472">Membrane</keyword>
<evidence type="ECO:0000256" key="5">
    <source>
        <dbReference type="ARBA" id="ARBA00023136"/>
    </source>
</evidence>
<dbReference type="EMBL" id="MJBI02000007">
    <property type="protein sequence ID" value="RAI79545.1"/>
    <property type="molecule type" value="Genomic_DNA"/>
</dbReference>
<feature type="transmembrane region" description="Helical" evidence="6">
    <location>
        <begin position="184"/>
        <end position="202"/>
    </location>
</feature>
<reference evidence="8 9" key="1">
    <citation type="journal article" date="2018" name="Front. Microbiol.">
        <title>Description and Comparative Genomics of Macrococcus caseolyticus subsp. hominis subsp. nov., Macrococcus goetzii sp. nov., Macrococcus epidermidis sp. nov., and Macrococcus bohemicus sp. nov., Novel Macrococci From Human Clinical Material With Virulence Potential and Suspected Uptake of Foreign DNA by Natural Transformation.</title>
        <authorList>
            <person name="Maslanova I."/>
            <person name="Wertheimer Z."/>
            <person name="Sedlacek I."/>
            <person name="Svec P."/>
            <person name="Indrakova A."/>
            <person name="Kovarovic V."/>
            <person name="Schumann P."/>
            <person name="Sproer C."/>
            <person name="Kralova S."/>
            <person name="Sedo O."/>
            <person name="Kristofova L."/>
            <person name="Vrbovska V."/>
            <person name="Fuzik T."/>
            <person name="Petras P."/>
            <person name="Zdrahal Z."/>
            <person name="Ruzickova V."/>
            <person name="Doskar J."/>
            <person name="Pantucek R."/>
        </authorList>
    </citation>
    <scope>NUCLEOTIDE SEQUENCE [LARGE SCALE GENOMIC DNA]</scope>
    <source>
        <strain evidence="8 9">CCM 4927</strain>
    </source>
</reference>
<dbReference type="GO" id="GO:0140359">
    <property type="term" value="F:ABC-type transporter activity"/>
    <property type="evidence" value="ECO:0007669"/>
    <property type="project" value="InterPro"/>
</dbReference>
<dbReference type="InterPro" id="IPR013525">
    <property type="entry name" value="ABC2_TM"/>
</dbReference>